<dbReference type="InterPro" id="IPR036010">
    <property type="entry name" value="2Fe-2S_ferredoxin-like_sf"/>
</dbReference>
<protein>
    <recommendedName>
        <fullName evidence="6">(2Fe-2S)-binding protein</fullName>
    </recommendedName>
</protein>
<dbReference type="Pfam" id="PF13510">
    <property type="entry name" value="Fer2_4"/>
    <property type="match status" value="1"/>
</dbReference>
<evidence type="ECO:0008006" key="6">
    <source>
        <dbReference type="Google" id="ProtNLM"/>
    </source>
</evidence>
<dbReference type="EMBL" id="JAALDK010000002">
    <property type="protein sequence ID" value="NUY04211.1"/>
    <property type="molecule type" value="Genomic_DNA"/>
</dbReference>
<reference evidence="3 5" key="1">
    <citation type="submission" date="2019-08" db="EMBL/GenBank/DDBJ databases">
        <title>Paraburkholderia simonii sp. nov. and P. youngii sp. nov. Brazilian and Mexican Mimosa-associated rhizobia.</title>
        <authorList>
            <person name="Mavima L."/>
            <person name="Beukes C.W."/>
            <person name="Palmer M."/>
            <person name="De Meyer S.E."/>
            <person name="James E.K."/>
            <person name="Maluk M."/>
            <person name="Avontuur J.R."/>
            <person name="Chan W.Y."/>
            <person name="Venter S.N."/>
            <person name="Steenkamp E.T."/>
        </authorList>
    </citation>
    <scope>NUCLEOTIDE SEQUENCE [LARGE SCALE GENOMIC DNA]</scope>
    <source>
        <strain evidence="3 5">JPY454</strain>
    </source>
</reference>
<dbReference type="AlphaFoldDB" id="A0A7Y6K4G0"/>
<sequence>MRSRSSEPLDGDAVEAAEGDTLLVALLTARDALRDSEFGDGRRAGFCLMGACQDCWVWIAQGERVMIGMPGIHGDR</sequence>
<dbReference type="InterPro" id="IPR042204">
    <property type="entry name" value="2Fe-2S-bd_N"/>
</dbReference>
<dbReference type="Gene3D" id="3.10.20.440">
    <property type="entry name" value="2Fe-2S iron-sulphur cluster binding domain, sarcosine oxidase, alpha subunit, N-terminal domain"/>
    <property type="match status" value="1"/>
</dbReference>
<evidence type="ECO:0000313" key="2">
    <source>
        <dbReference type="EMBL" id="NUY04211.1"/>
    </source>
</evidence>
<dbReference type="Proteomes" id="UP000821598">
    <property type="component" value="Unassembled WGS sequence"/>
</dbReference>
<dbReference type="EMBL" id="VOMC01000006">
    <property type="protein sequence ID" value="NVI03673.1"/>
    <property type="molecule type" value="Genomic_DNA"/>
</dbReference>
<evidence type="ECO:0000313" key="4">
    <source>
        <dbReference type="Proteomes" id="UP000594380"/>
    </source>
</evidence>
<dbReference type="SUPFAM" id="SSF54292">
    <property type="entry name" value="2Fe-2S ferredoxin-like"/>
    <property type="match status" value="1"/>
</dbReference>
<evidence type="ECO:0000256" key="1">
    <source>
        <dbReference type="ARBA" id="ARBA00023002"/>
    </source>
</evidence>
<accession>A0A7Y6K4G0</accession>
<dbReference type="GO" id="GO:0016491">
    <property type="term" value="F:oxidoreductase activity"/>
    <property type="evidence" value="ECO:0007669"/>
    <property type="project" value="UniProtKB-KW"/>
</dbReference>
<keyword evidence="5" id="KW-1185">Reference proteome</keyword>
<evidence type="ECO:0000313" key="5">
    <source>
        <dbReference type="Proteomes" id="UP000821598"/>
    </source>
</evidence>
<keyword evidence="1" id="KW-0560">Oxidoreductase</keyword>
<name>A0A7Y6K4G0_9BURK</name>
<proteinExistence type="predicted"/>
<evidence type="ECO:0000313" key="3">
    <source>
        <dbReference type="EMBL" id="NVI03673.1"/>
    </source>
</evidence>
<gene>
    <name evidence="3" type="ORF">FSB64_07720</name>
    <name evidence="2" type="ORF">G5S42_31900</name>
</gene>
<dbReference type="GO" id="GO:0051536">
    <property type="term" value="F:iron-sulfur cluster binding"/>
    <property type="evidence" value="ECO:0007669"/>
    <property type="project" value="InterPro"/>
</dbReference>
<organism evidence="2 4">
    <name type="scientific">Paraburkholderia youngii</name>
    <dbReference type="NCBI Taxonomy" id="2782701"/>
    <lineage>
        <taxon>Bacteria</taxon>
        <taxon>Pseudomonadati</taxon>
        <taxon>Pseudomonadota</taxon>
        <taxon>Betaproteobacteria</taxon>
        <taxon>Burkholderiales</taxon>
        <taxon>Burkholderiaceae</taxon>
        <taxon>Paraburkholderia</taxon>
    </lineage>
</organism>
<dbReference type="Proteomes" id="UP000594380">
    <property type="component" value="Unassembled WGS sequence"/>
</dbReference>
<comment type="caution">
    <text evidence="2">The sequence shown here is derived from an EMBL/GenBank/DDBJ whole genome shotgun (WGS) entry which is preliminary data.</text>
</comment>
<reference evidence="2 4" key="2">
    <citation type="submission" date="2020-02" db="EMBL/GenBank/DDBJ databases">
        <title>Paraburkholderia simonii sp. nov. and Paraburkholderia youngii sp. nov. Brazilian and Mexican Mimosa-associated rhizobia.</title>
        <authorList>
            <person name="Mavima L."/>
            <person name="Beukes C.W."/>
            <person name="Chan W.Y."/>
            <person name="Palmer M."/>
            <person name="De Meyer S.E."/>
            <person name="James E.K."/>
            <person name="Venter S.N."/>
            <person name="Steenkamp E.T."/>
        </authorList>
    </citation>
    <scope>NUCLEOTIDE SEQUENCE [LARGE SCALE GENOMIC DNA]</scope>
    <source>
        <strain evidence="2 4">JPY169</strain>
    </source>
</reference>